<dbReference type="AlphaFoldDB" id="G0TRE2"/>
<gene>
    <name evidence="2" type="ORF">TVY486_0101540</name>
</gene>
<reference evidence="2" key="1">
    <citation type="journal article" date="2012" name="Proc. Natl. Acad. Sci. U.S.A.">
        <title>Antigenic diversity is generated by distinct evolutionary mechanisms in African trypanosome species.</title>
        <authorList>
            <person name="Jackson A.P."/>
            <person name="Berry A."/>
            <person name="Aslett M."/>
            <person name="Allison H.C."/>
            <person name="Burton P."/>
            <person name="Vavrova-Anderson J."/>
            <person name="Brown R."/>
            <person name="Browne H."/>
            <person name="Corton N."/>
            <person name="Hauser H."/>
            <person name="Gamble J."/>
            <person name="Gilderthorp R."/>
            <person name="Marcello L."/>
            <person name="McQuillan J."/>
            <person name="Otto T.D."/>
            <person name="Quail M.A."/>
            <person name="Sanders M.J."/>
            <person name="van Tonder A."/>
            <person name="Ginger M.L."/>
            <person name="Field M.C."/>
            <person name="Barry J.D."/>
            <person name="Hertz-Fowler C."/>
            <person name="Berriman M."/>
        </authorList>
    </citation>
    <scope>NUCLEOTIDE SEQUENCE</scope>
    <source>
        <strain evidence="2">Y486</strain>
    </source>
</reference>
<evidence type="ECO:0000313" key="2">
    <source>
        <dbReference type="EMBL" id="CCC46506.1"/>
    </source>
</evidence>
<protein>
    <submittedName>
        <fullName evidence="2">Uncharacterized protein</fullName>
    </submittedName>
</protein>
<accession>G0TRE2</accession>
<dbReference type="EMBL" id="HE573017">
    <property type="protein sequence ID" value="CCC46506.1"/>
    <property type="molecule type" value="Genomic_DNA"/>
</dbReference>
<sequence length="104" mass="11841">MFVCLPCCPSQLFGGRRRRSQLRVHLFWKKQGTSTKVQQPRCPHANTSRSTCARRPMASPQNQSCNTQTDVTTRSNQAPNLKIICHSTNFDNHKPFTKHSVPAF</sequence>
<proteinExistence type="predicted"/>
<evidence type="ECO:0000256" key="1">
    <source>
        <dbReference type="SAM" id="MobiDB-lite"/>
    </source>
</evidence>
<feature type="compositionally biased region" description="Polar residues" evidence="1">
    <location>
        <begin position="59"/>
        <end position="73"/>
    </location>
</feature>
<feature type="region of interest" description="Disordered" evidence="1">
    <location>
        <begin position="37"/>
        <end position="73"/>
    </location>
</feature>
<organism evidence="2">
    <name type="scientific">Trypanosoma vivax (strain Y486)</name>
    <dbReference type="NCBI Taxonomy" id="1055687"/>
    <lineage>
        <taxon>Eukaryota</taxon>
        <taxon>Discoba</taxon>
        <taxon>Euglenozoa</taxon>
        <taxon>Kinetoplastea</taxon>
        <taxon>Metakinetoplastina</taxon>
        <taxon>Trypanosomatida</taxon>
        <taxon>Trypanosomatidae</taxon>
        <taxon>Trypanosoma</taxon>
        <taxon>Duttonella</taxon>
    </lineage>
</organism>
<name>G0TRE2_TRYVY</name>